<name>A0ABD0PDG4_CIRMR</name>
<dbReference type="EMBL" id="JAMKFB020000016">
    <property type="protein sequence ID" value="KAL0172123.1"/>
    <property type="molecule type" value="Genomic_DNA"/>
</dbReference>
<gene>
    <name evidence="2" type="ORF">M9458_032434</name>
</gene>
<dbReference type="AlphaFoldDB" id="A0ABD0PDG4"/>
<evidence type="ECO:0000256" key="1">
    <source>
        <dbReference type="SAM" id="MobiDB-lite"/>
    </source>
</evidence>
<feature type="region of interest" description="Disordered" evidence="1">
    <location>
        <begin position="1"/>
        <end position="187"/>
    </location>
</feature>
<comment type="caution">
    <text evidence="2">The sequence shown here is derived from an EMBL/GenBank/DDBJ whole genome shotgun (WGS) entry which is preliminary data.</text>
</comment>
<proteinExistence type="predicted"/>
<feature type="non-terminal residue" evidence="2">
    <location>
        <position position="1"/>
    </location>
</feature>
<feature type="compositionally biased region" description="Polar residues" evidence="1">
    <location>
        <begin position="133"/>
        <end position="164"/>
    </location>
</feature>
<organism evidence="2 3">
    <name type="scientific">Cirrhinus mrigala</name>
    <name type="common">Mrigala</name>
    <dbReference type="NCBI Taxonomy" id="683832"/>
    <lineage>
        <taxon>Eukaryota</taxon>
        <taxon>Metazoa</taxon>
        <taxon>Chordata</taxon>
        <taxon>Craniata</taxon>
        <taxon>Vertebrata</taxon>
        <taxon>Euteleostomi</taxon>
        <taxon>Actinopterygii</taxon>
        <taxon>Neopterygii</taxon>
        <taxon>Teleostei</taxon>
        <taxon>Ostariophysi</taxon>
        <taxon>Cypriniformes</taxon>
        <taxon>Cyprinidae</taxon>
        <taxon>Labeoninae</taxon>
        <taxon>Labeonini</taxon>
        <taxon>Cirrhinus</taxon>
    </lineage>
</organism>
<feature type="compositionally biased region" description="Acidic residues" evidence="1">
    <location>
        <begin position="77"/>
        <end position="92"/>
    </location>
</feature>
<keyword evidence="3" id="KW-1185">Reference proteome</keyword>
<feature type="non-terminal residue" evidence="2">
    <location>
        <position position="187"/>
    </location>
</feature>
<evidence type="ECO:0000313" key="3">
    <source>
        <dbReference type="Proteomes" id="UP001529510"/>
    </source>
</evidence>
<evidence type="ECO:0000313" key="2">
    <source>
        <dbReference type="EMBL" id="KAL0172123.1"/>
    </source>
</evidence>
<feature type="compositionally biased region" description="Polar residues" evidence="1">
    <location>
        <begin position="107"/>
        <end position="123"/>
    </location>
</feature>
<dbReference type="Proteomes" id="UP001529510">
    <property type="component" value="Unassembled WGS sequence"/>
</dbReference>
<sequence>AKLFRKDSEDKEDEIQQSSFASKSHKTSHTAQNPHSSVSQSEISASLVPACGKKRKEPEQDTPSAPVEPAAAADLEMSLEELESIMSDEMDEPPQTAANKKQRLESGANSRINNPRLPNQQEGTESKGKKSTKNQQSGANNVQNLQLDRTGPAATNQASSNQTLDLDAHSSAKKGKKTELEEVKEEE</sequence>
<feature type="compositionally biased region" description="Polar residues" evidence="1">
    <location>
        <begin position="29"/>
        <end position="44"/>
    </location>
</feature>
<reference evidence="2 3" key="1">
    <citation type="submission" date="2024-05" db="EMBL/GenBank/DDBJ databases">
        <title>Genome sequencing and assembly of Indian major carp, Cirrhinus mrigala (Hamilton, 1822).</title>
        <authorList>
            <person name="Mohindra V."/>
            <person name="Chowdhury L.M."/>
            <person name="Lal K."/>
            <person name="Jena J.K."/>
        </authorList>
    </citation>
    <scope>NUCLEOTIDE SEQUENCE [LARGE SCALE GENOMIC DNA]</scope>
    <source>
        <strain evidence="2">CM1030</strain>
        <tissue evidence="2">Blood</tissue>
    </source>
</reference>
<protein>
    <submittedName>
        <fullName evidence="2">Uncharacterized protein</fullName>
    </submittedName>
</protein>
<accession>A0ABD0PDG4</accession>